<dbReference type="InterPro" id="IPR008778">
    <property type="entry name" value="Pirin_C_dom"/>
</dbReference>
<feature type="region of interest" description="Disordered" evidence="4">
    <location>
        <begin position="321"/>
        <end position="342"/>
    </location>
</feature>
<dbReference type="PANTHER" id="PTHR13903">
    <property type="entry name" value="PIRIN-RELATED"/>
    <property type="match status" value="1"/>
</dbReference>
<protein>
    <recommendedName>
        <fullName evidence="9">Pirin</fullName>
    </recommendedName>
</protein>
<keyword evidence="2" id="KW-0408">Iron</keyword>
<sequence>MAGAKLWAMSNLETRPVETECEHTAVPESGGRPVVEVLEAREVPLGGPRAMTVRRTIPQRQRSLIGAWCFADHYGPDDVSTSGGMDVPPHPHTGLQTVSWLFSGEIEHRDSGGNHAMVRPGEMNLMTGGHGIAHSEVSTPATTVLHGVQLWVALPDDARDEPRMFQHHVPPPVHVTGAVVRVFLGSLLGQTSPVRTFTPLLGAEVVLDPGAHLVVAVDEGFEHGVLADTDGVSLEGVAAARGAMGFIGPGLHSLTLANDSDAPARLVLLGGTPFEEDILMWWNFVGRSHEEIEQFRREWQEEGDRFGAVVGYQGRVARLPAPELPPVRIRPRQNPPPPTSPA</sequence>
<evidence type="ECO:0000259" key="6">
    <source>
        <dbReference type="Pfam" id="PF05726"/>
    </source>
</evidence>
<feature type="binding site" evidence="2">
    <location>
        <position position="136"/>
    </location>
    <ligand>
        <name>Fe cation</name>
        <dbReference type="ChEBI" id="CHEBI:24875"/>
    </ligand>
</feature>
<evidence type="ECO:0000256" key="1">
    <source>
        <dbReference type="ARBA" id="ARBA00008416"/>
    </source>
</evidence>
<evidence type="ECO:0000259" key="5">
    <source>
        <dbReference type="Pfam" id="PF02678"/>
    </source>
</evidence>
<feature type="binding site" evidence="2">
    <location>
        <position position="90"/>
    </location>
    <ligand>
        <name>Fe cation</name>
        <dbReference type="ChEBI" id="CHEBI:24875"/>
    </ligand>
</feature>
<feature type="compositionally biased region" description="Pro residues" evidence="4">
    <location>
        <begin position="333"/>
        <end position="342"/>
    </location>
</feature>
<dbReference type="AlphaFoldDB" id="A0A1H9VQA5"/>
<feature type="domain" description="Pirin N-terminal" evidence="5">
    <location>
        <begin position="52"/>
        <end position="152"/>
    </location>
</feature>
<gene>
    <name evidence="7" type="ORF">SAMN05216199_2480</name>
</gene>
<keyword evidence="2" id="KW-0479">Metal-binding</keyword>
<dbReference type="PIRSF" id="PIRSF006232">
    <property type="entry name" value="Pirin"/>
    <property type="match status" value="1"/>
</dbReference>
<dbReference type="Pfam" id="PF05726">
    <property type="entry name" value="Pirin_C"/>
    <property type="match status" value="1"/>
</dbReference>
<reference evidence="8" key="1">
    <citation type="submission" date="2016-10" db="EMBL/GenBank/DDBJ databases">
        <authorList>
            <person name="Varghese N."/>
            <person name="Submissions S."/>
        </authorList>
    </citation>
    <scope>NUCLEOTIDE SEQUENCE [LARGE SCALE GENOMIC DNA]</scope>
    <source>
        <strain evidence="8">CGMCC 1.6963</strain>
    </source>
</reference>
<dbReference type="Pfam" id="PF02678">
    <property type="entry name" value="Pirin"/>
    <property type="match status" value="1"/>
</dbReference>
<comment type="cofactor">
    <cofactor evidence="2">
        <name>Fe cation</name>
        <dbReference type="ChEBI" id="CHEBI:24875"/>
    </cofactor>
    <text evidence="2">Binds 1 Fe cation per subunit.</text>
</comment>
<dbReference type="Proteomes" id="UP000199019">
    <property type="component" value="Unassembled WGS sequence"/>
</dbReference>
<feature type="domain" description="Pirin C-terminal" evidence="6">
    <location>
        <begin position="204"/>
        <end position="302"/>
    </location>
</feature>
<dbReference type="InterPro" id="IPR011051">
    <property type="entry name" value="RmlC_Cupin_sf"/>
</dbReference>
<dbReference type="CDD" id="cd02247">
    <property type="entry name" value="cupin_pirin_C"/>
    <property type="match status" value="1"/>
</dbReference>
<feature type="binding site" evidence="2">
    <location>
        <position position="134"/>
    </location>
    <ligand>
        <name>Fe cation</name>
        <dbReference type="ChEBI" id="CHEBI:24875"/>
    </ligand>
</feature>
<organism evidence="7 8">
    <name type="scientific">Pedococcus cremeus</name>
    <dbReference type="NCBI Taxonomy" id="587636"/>
    <lineage>
        <taxon>Bacteria</taxon>
        <taxon>Bacillati</taxon>
        <taxon>Actinomycetota</taxon>
        <taxon>Actinomycetes</taxon>
        <taxon>Micrococcales</taxon>
        <taxon>Intrasporangiaceae</taxon>
        <taxon>Pedococcus</taxon>
    </lineage>
</organism>
<dbReference type="EMBL" id="FOHB01000004">
    <property type="protein sequence ID" value="SES23557.1"/>
    <property type="molecule type" value="Genomic_DNA"/>
</dbReference>
<keyword evidence="8" id="KW-1185">Reference proteome</keyword>
<proteinExistence type="inferred from homology"/>
<dbReference type="GO" id="GO:0046872">
    <property type="term" value="F:metal ion binding"/>
    <property type="evidence" value="ECO:0007669"/>
    <property type="project" value="UniProtKB-KW"/>
</dbReference>
<accession>A0A1H9VQA5</accession>
<feature type="binding site" evidence="2">
    <location>
        <position position="92"/>
    </location>
    <ligand>
        <name>Fe cation</name>
        <dbReference type="ChEBI" id="CHEBI:24875"/>
    </ligand>
</feature>
<evidence type="ECO:0000256" key="3">
    <source>
        <dbReference type="RuleBase" id="RU003457"/>
    </source>
</evidence>
<dbReference type="CDD" id="cd02909">
    <property type="entry name" value="cupin_pirin_N"/>
    <property type="match status" value="1"/>
</dbReference>
<evidence type="ECO:0000256" key="2">
    <source>
        <dbReference type="PIRSR" id="PIRSR006232-1"/>
    </source>
</evidence>
<evidence type="ECO:0000256" key="4">
    <source>
        <dbReference type="SAM" id="MobiDB-lite"/>
    </source>
</evidence>
<dbReference type="PANTHER" id="PTHR13903:SF8">
    <property type="entry name" value="PIRIN"/>
    <property type="match status" value="1"/>
</dbReference>
<evidence type="ECO:0008006" key="9">
    <source>
        <dbReference type="Google" id="ProtNLM"/>
    </source>
</evidence>
<name>A0A1H9VQA5_9MICO</name>
<evidence type="ECO:0000313" key="8">
    <source>
        <dbReference type="Proteomes" id="UP000199019"/>
    </source>
</evidence>
<dbReference type="InterPro" id="IPR003829">
    <property type="entry name" value="Pirin_N_dom"/>
</dbReference>
<evidence type="ECO:0000313" key="7">
    <source>
        <dbReference type="EMBL" id="SES23557.1"/>
    </source>
</evidence>
<dbReference type="SUPFAM" id="SSF51182">
    <property type="entry name" value="RmlC-like cupins"/>
    <property type="match status" value="1"/>
</dbReference>
<dbReference type="InterPro" id="IPR014710">
    <property type="entry name" value="RmlC-like_jellyroll"/>
</dbReference>
<dbReference type="Gene3D" id="2.60.120.10">
    <property type="entry name" value="Jelly Rolls"/>
    <property type="match status" value="2"/>
</dbReference>
<dbReference type="STRING" id="587636.SAMN05216199_2480"/>
<comment type="similarity">
    <text evidence="1 3">Belongs to the pirin family.</text>
</comment>
<dbReference type="InterPro" id="IPR012093">
    <property type="entry name" value="Pirin"/>
</dbReference>